<dbReference type="GO" id="GO:0045046">
    <property type="term" value="P:protein import into peroxisome membrane"/>
    <property type="evidence" value="ECO:0007669"/>
    <property type="project" value="TreeGrafter"/>
</dbReference>
<dbReference type="GO" id="GO:0005778">
    <property type="term" value="C:peroxisomal membrane"/>
    <property type="evidence" value="ECO:0007669"/>
    <property type="project" value="TreeGrafter"/>
</dbReference>
<protein>
    <recommendedName>
        <fullName evidence="2">Peroxin-19</fullName>
    </recommendedName>
</protein>
<evidence type="ECO:0000313" key="5">
    <source>
        <dbReference type="Proteomes" id="UP001186944"/>
    </source>
</evidence>
<dbReference type="PANTHER" id="PTHR12774">
    <property type="entry name" value="PEROXISOMAL BIOGENESIS FACTOR 19"/>
    <property type="match status" value="1"/>
</dbReference>
<dbReference type="AlphaFoldDB" id="A0AA88YBA6"/>
<dbReference type="Proteomes" id="UP001186944">
    <property type="component" value="Unassembled WGS sequence"/>
</dbReference>
<dbReference type="GO" id="GO:0033328">
    <property type="term" value="F:peroxisome membrane targeting sequence binding"/>
    <property type="evidence" value="ECO:0007669"/>
    <property type="project" value="TreeGrafter"/>
</dbReference>
<name>A0AA88YBA6_PINIB</name>
<dbReference type="Gene3D" id="1.20.120.900">
    <property type="entry name" value="Pex19, mPTS binding domain"/>
    <property type="match status" value="1"/>
</dbReference>
<gene>
    <name evidence="4" type="ORF">FSP39_022123</name>
</gene>
<dbReference type="Pfam" id="PF04614">
    <property type="entry name" value="Pex19"/>
    <property type="match status" value="1"/>
</dbReference>
<dbReference type="InterPro" id="IPR038322">
    <property type="entry name" value="Pex19_C_sf"/>
</dbReference>
<evidence type="ECO:0000256" key="3">
    <source>
        <dbReference type="SAM" id="MobiDB-lite"/>
    </source>
</evidence>
<feature type="region of interest" description="Disordered" evidence="3">
    <location>
        <begin position="240"/>
        <end position="259"/>
    </location>
</feature>
<sequence length="259" mass="29054">MLWGKKDNSNVGHHTVSKTFLCANNNNYSVLLPSGVNVDTSEMFAEEFSDEMARQFQEAMQGIVGNDANFMQQIEKLAEAAGKSGESQEAQQEFAQTLSSTLNSMAENSEHLQDDMTDEDLMKAFTSMGMEDSPDNIMQGMMKTLLSKEVLYPSLKELSQKYPKWITENRGKVDKAQMSNYEQQEILVREICKEFESENASDSSDVQKHRFETIVDLMQQMQELGQPPKEIVGDMAPGLEFDQNGMPKMPGAPEGCSIM</sequence>
<evidence type="ECO:0000313" key="4">
    <source>
        <dbReference type="EMBL" id="KAK3098695.1"/>
    </source>
</evidence>
<comment type="caution">
    <text evidence="4">The sequence shown here is derived from an EMBL/GenBank/DDBJ whole genome shotgun (WGS) entry which is preliminary data.</text>
</comment>
<proteinExistence type="inferred from homology"/>
<reference evidence="4" key="1">
    <citation type="submission" date="2019-08" db="EMBL/GenBank/DDBJ databases">
        <title>The improved chromosome-level genome for the pearl oyster Pinctada fucata martensii using PacBio sequencing and Hi-C.</title>
        <authorList>
            <person name="Zheng Z."/>
        </authorList>
    </citation>
    <scope>NUCLEOTIDE SEQUENCE</scope>
    <source>
        <strain evidence="4">ZZ-2019</strain>
        <tissue evidence="4">Adductor muscle</tissue>
    </source>
</reference>
<dbReference type="EMBL" id="VSWD01000007">
    <property type="protein sequence ID" value="KAK3098695.1"/>
    <property type="molecule type" value="Genomic_DNA"/>
</dbReference>
<evidence type="ECO:0000256" key="2">
    <source>
        <dbReference type="ARBA" id="ARBA00029688"/>
    </source>
</evidence>
<comment type="similarity">
    <text evidence="1">Belongs to the peroxin-19 family.</text>
</comment>
<accession>A0AA88YBA6</accession>
<organism evidence="4 5">
    <name type="scientific">Pinctada imbricata</name>
    <name type="common">Atlantic pearl-oyster</name>
    <name type="synonym">Pinctada martensii</name>
    <dbReference type="NCBI Taxonomy" id="66713"/>
    <lineage>
        <taxon>Eukaryota</taxon>
        <taxon>Metazoa</taxon>
        <taxon>Spiralia</taxon>
        <taxon>Lophotrochozoa</taxon>
        <taxon>Mollusca</taxon>
        <taxon>Bivalvia</taxon>
        <taxon>Autobranchia</taxon>
        <taxon>Pteriomorphia</taxon>
        <taxon>Pterioida</taxon>
        <taxon>Pterioidea</taxon>
        <taxon>Pteriidae</taxon>
        <taxon>Pinctada</taxon>
    </lineage>
</organism>
<keyword evidence="5" id="KW-1185">Reference proteome</keyword>
<dbReference type="InterPro" id="IPR006708">
    <property type="entry name" value="Pex19"/>
</dbReference>
<evidence type="ECO:0000256" key="1">
    <source>
        <dbReference type="ARBA" id="ARBA00006326"/>
    </source>
</evidence>
<dbReference type="PANTHER" id="PTHR12774:SF2">
    <property type="entry name" value="PEROXISOMAL BIOGENESIS FACTOR 19"/>
    <property type="match status" value="1"/>
</dbReference>